<dbReference type="STRING" id="1160895.CM19_06340"/>
<organism evidence="1 2">
    <name type="scientific">Candidatus Acidianus copahuensis</name>
    <dbReference type="NCBI Taxonomy" id="1160895"/>
    <lineage>
        <taxon>Archaea</taxon>
        <taxon>Thermoproteota</taxon>
        <taxon>Thermoprotei</taxon>
        <taxon>Sulfolobales</taxon>
        <taxon>Sulfolobaceae</taxon>
        <taxon>Acidianus</taxon>
    </lineage>
</organism>
<accession>A0A031LQ20</accession>
<name>A0A031LQ20_9CREN</name>
<dbReference type="SUPFAM" id="SSF52833">
    <property type="entry name" value="Thioredoxin-like"/>
    <property type="match status" value="1"/>
</dbReference>
<reference evidence="1 2" key="1">
    <citation type="submission" date="2014-03" db="EMBL/GenBank/DDBJ databases">
        <title>Draft genome sequence of the novel thermoacidophilic archaea Acidianus copahuensis ALE1 strain, isolated from Copahue volcanic area in Neuquen Argentina.</title>
        <authorList>
            <person name="Urbieta M.S."/>
            <person name="Rascovan N."/>
            <person name="Castro C."/>
            <person name="Revale S."/>
            <person name="Giaveno M.A."/>
            <person name="Vazquez M.P."/>
            <person name="Donati E.R."/>
        </authorList>
    </citation>
    <scope>NUCLEOTIDE SEQUENCE [LARGE SCALE GENOMIC DNA]</scope>
    <source>
        <strain evidence="1 2">ALE1</strain>
    </source>
</reference>
<dbReference type="EMBL" id="JFZT01000039">
    <property type="protein sequence ID" value="EZQ07111.1"/>
    <property type="molecule type" value="Genomic_DNA"/>
</dbReference>
<protein>
    <recommendedName>
        <fullName evidence="3">Thioredoxin</fullName>
    </recommendedName>
</protein>
<dbReference type="GO" id="GO:0005975">
    <property type="term" value="P:carbohydrate metabolic process"/>
    <property type="evidence" value="ECO:0007669"/>
    <property type="project" value="InterPro"/>
</dbReference>
<comment type="caution">
    <text evidence="1">The sequence shown here is derived from an EMBL/GenBank/DDBJ whole genome shotgun (WGS) entry which is preliminary data.</text>
</comment>
<evidence type="ECO:0008006" key="3">
    <source>
        <dbReference type="Google" id="ProtNLM"/>
    </source>
</evidence>
<evidence type="ECO:0000313" key="2">
    <source>
        <dbReference type="Proteomes" id="UP000024332"/>
    </source>
</evidence>
<gene>
    <name evidence="1" type="ORF">CM19_06340</name>
</gene>
<dbReference type="SUPFAM" id="SSF48208">
    <property type="entry name" value="Six-hairpin glycosidases"/>
    <property type="match status" value="1"/>
</dbReference>
<dbReference type="Proteomes" id="UP000024332">
    <property type="component" value="Unassembled WGS sequence"/>
</dbReference>
<dbReference type="AlphaFoldDB" id="A0A031LQ20"/>
<evidence type="ECO:0000313" key="1">
    <source>
        <dbReference type="EMBL" id="EZQ07111.1"/>
    </source>
</evidence>
<dbReference type="RefSeq" id="WP_048099497.1">
    <property type="nucleotide sequence ID" value="NZ_JFZT01000039.1"/>
</dbReference>
<proteinExistence type="predicted"/>
<sequence length="382" mass="44040">MIDERLFQDAKFYDKLIGLFMTADECDECEKVFNELSNLPIFGRFYTKQINLNEYPEYLSRFNTYYVPSFVILSPEANLLGIIQSSDAKFIEDKTREIVEAYLKGYNGEKLKDYIPTPEEPVKQEIIYEVIGDILNGIPADHRAIQLYRFIEKLDEKYKSGEKEIKPLTPEAKFLINGDELQPSPYAQNIAFSVEAGKENGKVLFELIKEGSVFRSKKMENKGLLIDEASVGNALLTEYERTEDQEFLSKALEIHQYIKQNLTHEKGFKDSPPKDRLTQVTFLEPLANAEVSIFLARLYAITGEQNYVEEARKAINCAYAGSRDLKVLARIAISLIKIEDLVKTSNKGPYTDIRLEFVKNLECRYKRGDKCYEKLEDIQFII</sequence>
<dbReference type="InterPro" id="IPR036249">
    <property type="entry name" value="Thioredoxin-like_sf"/>
</dbReference>
<keyword evidence="2" id="KW-1185">Reference proteome</keyword>
<dbReference type="OrthoDB" id="36828at2157"/>
<dbReference type="Gene3D" id="1.50.10.20">
    <property type="match status" value="1"/>
</dbReference>
<dbReference type="InterPro" id="IPR008928">
    <property type="entry name" value="6-hairpin_glycosidase_sf"/>
</dbReference>